<dbReference type="KEGG" id="mpsy:CEK71_08550"/>
<dbReference type="AlphaFoldDB" id="A0A1Z4BXV3"/>
<accession>A0A1Z4BXV3</accession>
<keyword evidence="2" id="KW-0378">Hydrolase</keyword>
<organism evidence="2 3">
    <name type="scientific">Methylovulum psychrotolerans</name>
    <dbReference type="NCBI Taxonomy" id="1704499"/>
    <lineage>
        <taxon>Bacteria</taxon>
        <taxon>Pseudomonadati</taxon>
        <taxon>Pseudomonadota</taxon>
        <taxon>Gammaproteobacteria</taxon>
        <taxon>Methylococcales</taxon>
        <taxon>Methylococcaceae</taxon>
        <taxon>Methylovulum</taxon>
    </lineage>
</organism>
<dbReference type="RefSeq" id="WP_088619001.1">
    <property type="nucleotide sequence ID" value="NZ_CP022129.1"/>
</dbReference>
<dbReference type="GO" id="GO:0016787">
    <property type="term" value="F:hydrolase activity"/>
    <property type="evidence" value="ECO:0007669"/>
    <property type="project" value="UniProtKB-KW"/>
</dbReference>
<dbReference type="InterPro" id="IPR022742">
    <property type="entry name" value="Hydrolase_4"/>
</dbReference>
<dbReference type="InterPro" id="IPR050228">
    <property type="entry name" value="Carboxylesterase_BioH"/>
</dbReference>
<evidence type="ECO:0000259" key="1">
    <source>
        <dbReference type="Pfam" id="PF12146"/>
    </source>
</evidence>
<dbReference type="Pfam" id="PF12146">
    <property type="entry name" value="Hydrolase_4"/>
    <property type="match status" value="1"/>
</dbReference>
<dbReference type="Gene3D" id="3.40.50.1820">
    <property type="entry name" value="alpha/beta hydrolase"/>
    <property type="match status" value="1"/>
</dbReference>
<dbReference type="PANTHER" id="PTHR43194:SF5">
    <property type="entry name" value="PIMELOYL-[ACYL-CARRIER PROTEIN] METHYL ESTER ESTERASE"/>
    <property type="match status" value="1"/>
</dbReference>
<feature type="domain" description="Serine aminopeptidase S33" evidence="1">
    <location>
        <begin position="57"/>
        <end position="238"/>
    </location>
</feature>
<protein>
    <submittedName>
        <fullName evidence="2">Alpha/beta hydrolase</fullName>
    </submittedName>
</protein>
<keyword evidence="3" id="KW-1185">Reference proteome</keyword>
<dbReference type="OrthoDB" id="5290302at2"/>
<sequence length="256" mass="28302">MADKRGQQWVLLRGLARESAHWGDFLPQLQAQFPAATITALDLPGTGQFCAQPSPDNIAAITEHVRAQAMARGLLAQPVTLLAVSLGAMVAWEWLQRYPDDCCGAVLMNTSFASLSPFYQRLRWQSYRQFAAALMQRDVYRRELGIVRLVGNRSGQYEAVAKAWAAIQTARPLRVRTAIRQLRAAASYRPALTPPLAPVLLLNGLGDRLVSPACTEAIHQHYGLTLRRHPWAGHDLTLDDGGWVLGQVCEWLAEPG</sequence>
<evidence type="ECO:0000313" key="3">
    <source>
        <dbReference type="Proteomes" id="UP000197019"/>
    </source>
</evidence>
<dbReference type="Proteomes" id="UP000197019">
    <property type="component" value="Chromosome"/>
</dbReference>
<proteinExistence type="predicted"/>
<name>A0A1Z4BXV3_9GAMM</name>
<dbReference type="SUPFAM" id="SSF53474">
    <property type="entry name" value="alpha/beta-Hydrolases"/>
    <property type="match status" value="1"/>
</dbReference>
<dbReference type="EMBL" id="CP022129">
    <property type="protein sequence ID" value="ASF46127.1"/>
    <property type="molecule type" value="Genomic_DNA"/>
</dbReference>
<reference evidence="2 3" key="1">
    <citation type="submission" date="2017-06" db="EMBL/GenBank/DDBJ databases">
        <title>Genome Sequencing of the methanotroph Methylovulum psychrotolerants str. HV10-M2 isolated from a high-altitude environment.</title>
        <authorList>
            <person name="Mateos-Rivera A."/>
        </authorList>
    </citation>
    <scope>NUCLEOTIDE SEQUENCE [LARGE SCALE GENOMIC DNA]</scope>
    <source>
        <strain evidence="2 3">HV10_M2</strain>
    </source>
</reference>
<dbReference type="PANTHER" id="PTHR43194">
    <property type="entry name" value="HYDROLASE ALPHA/BETA FOLD FAMILY"/>
    <property type="match status" value="1"/>
</dbReference>
<dbReference type="InterPro" id="IPR029058">
    <property type="entry name" value="AB_hydrolase_fold"/>
</dbReference>
<gene>
    <name evidence="2" type="ORF">CEK71_08550</name>
</gene>
<evidence type="ECO:0000313" key="2">
    <source>
        <dbReference type="EMBL" id="ASF46127.1"/>
    </source>
</evidence>